<dbReference type="PANTHER" id="PTHR46407:SF3">
    <property type="entry name" value="OS02G0208700 PROTEIN"/>
    <property type="match status" value="1"/>
</dbReference>
<dbReference type="AlphaFoldDB" id="A0A438DJQ0"/>
<dbReference type="Gene3D" id="2.120.10.80">
    <property type="entry name" value="Kelch-type beta propeller"/>
    <property type="match status" value="1"/>
</dbReference>
<dbReference type="GO" id="GO:0080037">
    <property type="term" value="P:negative regulation of cytokinin-activated signaling pathway"/>
    <property type="evidence" value="ECO:0007669"/>
    <property type="project" value="InterPro"/>
</dbReference>
<organism evidence="1 2">
    <name type="scientific">Vitis vinifera</name>
    <name type="common">Grape</name>
    <dbReference type="NCBI Taxonomy" id="29760"/>
    <lineage>
        <taxon>Eukaryota</taxon>
        <taxon>Viridiplantae</taxon>
        <taxon>Streptophyta</taxon>
        <taxon>Embryophyta</taxon>
        <taxon>Tracheophyta</taxon>
        <taxon>Spermatophyta</taxon>
        <taxon>Magnoliopsida</taxon>
        <taxon>eudicotyledons</taxon>
        <taxon>Gunneridae</taxon>
        <taxon>Pentapetalae</taxon>
        <taxon>rosids</taxon>
        <taxon>Vitales</taxon>
        <taxon>Vitaceae</taxon>
        <taxon>Viteae</taxon>
        <taxon>Vitis</taxon>
    </lineage>
</organism>
<proteinExistence type="predicted"/>
<dbReference type="Proteomes" id="UP000288805">
    <property type="component" value="Unassembled WGS sequence"/>
</dbReference>
<sequence>MTWQKTTGSQYLTCQWRRDECKVVFQRGKFHVIGGYETEAQGRFQRSAEAFDVASWQWDPVNEDLLETTTHPRTCVVGDDGKMYMCRGRDLVEKQGATWQPIASFQLSCAADFT</sequence>
<evidence type="ECO:0000313" key="2">
    <source>
        <dbReference type="Proteomes" id="UP000288805"/>
    </source>
</evidence>
<dbReference type="EMBL" id="QGNW01001597">
    <property type="protein sequence ID" value="RVW35658.1"/>
    <property type="molecule type" value="Genomic_DNA"/>
</dbReference>
<comment type="caution">
    <text evidence="1">The sequence shown here is derived from an EMBL/GenBank/DDBJ whole genome shotgun (WGS) entry which is preliminary data.</text>
</comment>
<dbReference type="GO" id="GO:2000762">
    <property type="term" value="P:regulation of phenylpropanoid metabolic process"/>
    <property type="evidence" value="ECO:0007669"/>
    <property type="project" value="InterPro"/>
</dbReference>
<gene>
    <name evidence="1" type="primary">VvCHDh000821_1</name>
    <name evidence="1" type="ORF">CK203_108150</name>
</gene>
<protein>
    <submittedName>
        <fullName evidence="1">F-box/kelch-repeat protein</fullName>
    </submittedName>
</protein>
<reference evidence="1 2" key="1">
    <citation type="journal article" date="2018" name="PLoS Genet.">
        <title>Population sequencing reveals clonal diversity and ancestral inbreeding in the grapevine cultivar Chardonnay.</title>
        <authorList>
            <person name="Roach M.J."/>
            <person name="Johnson D.L."/>
            <person name="Bohlmann J."/>
            <person name="van Vuuren H.J."/>
            <person name="Jones S.J."/>
            <person name="Pretorius I.S."/>
            <person name="Schmidt S.A."/>
            <person name="Borneman A.R."/>
        </authorList>
    </citation>
    <scope>NUCLEOTIDE SEQUENCE [LARGE SCALE GENOMIC DNA]</scope>
    <source>
        <strain evidence="2">cv. Chardonnay</strain>
        <tissue evidence="1">Leaf</tissue>
    </source>
</reference>
<name>A0A438DJQ0_VITVI</name>
<evidence type="ECO:0000313" key="1">
    <source>
        <dbReference type="EMBL" id="RVW35658.1"/>
    </source>
</evidence>
<dbReference type="InterPro" id="IPR015915">
    <property type="entry name" value="Kelch-typ_b-propeller"/>
</dbReference>
<dbReference type="SUPFAM" id="SSF117281">
    <property type="entry name" value="Kelch motif"/>
    <property type="match status" value="1"/>
</dbReference>
<dbReference type="InterPro" id="IPR044595">
    <property type="entry name" value="KMD1-4"/>
</dbReference>
<dbReference type="PANTHER" id="PTHR46407">
    <property type="entry name" value="OS02G0208700 PROTEIN"/>
    <property type="match status" value="1"/>
</dbReference>
<accession>A0A438DJQ0</accession>